<dbReference type="InterPro" id="IPR025714">
    <property type="entry name" value="Methyltranfer_dom"/>
</dbReference>
<evidence type="ECO:0000256" key="3">
    <source>
        <dbReference type="ARBA" id="ARBA00022691"/>
    </source>
</evidence>
<organism evidence="6 7">
    <name type="scientific">Alloscardovia omnicolens F0580</name>
    <dbReference type="NCBI Taxonomy" id="1321816"/>
    <lineage>
        <taxon>Bacteria</taxon>
        <taxon>Bacillati</taxon>
        <taxon>Actinomycetota</taxon>
        <taxon>Actinomycetes</taxon>
        <taxon>Bifidobacteriales</taxon>
        <taxon>Bifidobacteriaceae</taxon>
        <taxon>Alloscardovia</taxon>
    </lineage>
</organism>
<reference evidence="6 7" key="1">
    <citation type="submission" date="2013-08" db="EMBL/GenBank/DDBJ databases">
        <authorList>
            <person name="Weinstock G."/>
            <person name="Sodergren E."/>
            <person name="Wylie T."/>
            <person name="Fulton L."/>
            <person name="Fulton R."/>
            <person name="Fronick C."/>
            <person name="O'Laughlin M."/>
            <person name="Godfrey J."/>
            <person name="Miner T."/>
            <person name="Herter B."/>
            <person name="Appelbaum E."/>
            <person name="Cordes M."/>
            <person name="Lek S."/>
            <person name="Wollam A."/>
            <person name="Pepin K.H."/>
            <person name="Palsikar V.B."/>
            <person name="Mitreva M."/>
            <person name="Wilson R.K."/>
        </authorList>
    </citation>
    <scope>NUCLEOTIDE SEQUENCE [LARGE SCALE GENOMIC DNA]</scope>
    <source>
        <strain evidence="6 7">F0580</strain>
    </source>
</reference>
<keyword evidence="3" id="KW-0949">S-adenosyl-L-methionine</keyword>
<dbReference type="NCBIfam" id="TIGR00536">
    <property type="entry name" value="hemK_fam"/>
    <property type="match status" value="1"/>
</dbReference>
<proteinExistence type="predicted"/>
<dbReference type="Gene3D" id="3.40.50.150">
    <property type="entry name" value="Vaccinia Virus protein VP39"/>
    <property type="match status" value="1"/>
</dbReference>
<dbReference type="GO" id="GO:0008276">
    <property type="term" value="F:protein methyltransferase activity"/>
    <property type="evidence" value="ECO:0007669"/>
    <property type="project" value="InterPro"/>
</dbReference>
<dbReference type="InterPro" id="IPR029063">
    <property type="entry name" value="SAM-dependent_MTases_sf"/>
</dbReference>
<dbReference type="PATRIC" id="fig|1321816.3.peg.617"/>
<dbReference type="SUPFAM" id="SSF53335">
    <property type="entry name" value="S-adenosyl-L-methionine-dependent methyltransferases"/>
    <property type="match status" value="1"/>
</dbReference>
<dbReference type="EMBL" id="AWSI01000020">
    <property type="protein sequence ID" value="ERH31024.1"/>
    <property type="molecule type" value="Genomic_DNA"/>
</dbReference>
<evidence type="ECO:0000313" key="7">
    <source>
        <dbReference type="Proteomes" id="UP000016519"/>
    </source>
</evidence>
<dbReference type="RefSeq" id="WP_021617843.1">
    <property type="nucleotide sequence ID" value="NZ_KE952644.1"/>
</dbReference>
<keyword evidence="1 6" id="KW-0489">Methyltransferase</keyword>
<feature type="domain" description="Methyltransferase" evidence="4">
    <location>
        <begin position="141"/>
        <end position="288"/>
    </location>
</feature>
<dbReference type="NCBIfam" id="TIGR03534">
    <property type="entry name" value="RF_mod_PrmC"/>
    <property type="match status" value="1"/>
</dbReference>
<dbReference type="STRING" id="419015.HMPREF3214_01643"/>
<dbReference type="AlphaFoldDB" id="U1RBQ3"/>
<dbReference type="InterPro" id="IPR004556">
    <property type="entry name" value="HemK-like"/>
</dbReference>
<dbReference type="PROSITE" id="PS00092">
    <property type="entry name" value="N6_MTASE"/>
    <property type="match status" value="1"/>
</dbReference>
<dbReference type="PANTHER" id="PTHR18895">
    <property type="entry name" value="HEMK METHYLTRANSFERASE"/>
    <property type="match status" value="1"/>
</dbReference>
<dbReference type="PANTHER" id="PTHR18895:SF74">
    <property type="entry name" value="MTRF1L RELEASE FACTOR GLUTAMINE METHYLTRANSFERASE"/>
    <property type="match status" value="1"/>
</dbReference>
<dbReference type="InterPro" id="IPR002052">
    <property type="entry name" value="DNA_methylase_N6_adenine_CS"/>
</dbReference>
<dbReference type="InterPro" id="IPR050320">
    <property type="entry name" value="N5-glutamine_MTase"/>
</dbReference>
<dbReference type="GO" id="GO:0032259">
    <property type="term" value="P:methylation"/>
    <property type="evidence" value="ECO:0007669"/>
    <property type="project" value="UniProtKB-KW"/>
</dbReference>
<keyword evidence="7" id="KW-1185">Reference proteome</keyword>
<evidence type="ECO:0000256" key="1">
    <source>
        <dbReference type="ARBA" id="ARBA00022603"/>
    </source>
</evidence>
<evidence type="ECO:0000259" key="4">
    <source>
        <dbReference type="Pfam" id="PF13847"/>
    </source>
</evidence>
<name>U1RBQ3_9BIFI</name>
<keyword evidence="2 6" id="KW-0808">Transferase</keyword>
<dbReference type="CDD" id="cd02440">
    <property type="entry name" value="AdoMet_MTases"/>
    <property type="match status" value="1"/>
</dbReference>
<comment type="caution">
    <text evidence="6">The sequence shown here is derived from an EMBL/GenBank/DDBJ whole genome shotgun (WGS) entry which is preliminary data.</text>
</comment>
<gene>
    <name evidence="6" type="ORF">HMPREF9244_00707</name>
</gene>
<accession>U1RBQ3</accession>
<dbReference type="GO" id="GO:0003676">
    <property type="term" value="F:nucleic acid binding"/>
    <property type="evidence" value="ECO:0007669"/>
    <property type="project" value="InterPro"/>
</dbReference>
<dbReference type="Pfam" id="PF17827">
    <property type="entry name" value="PrmC_N"/>
    <property type="match status" value="1"/>
</dbReference>
<dbReference type="InterPro" id="IPR040758">
    <property type="entry name" value="PrmC_N"/>
</dbReference>
<protein>
    <submittedName>
        <fullName evidence="6">Protein-(Glutamine-N5) methyltransferase</fullName>
    </submittedName>
</protein>
<dbReference type="Proteomes" id="UP000016519">
    <property type="component" value="Unassembled WGS sequence"/>
</dbReference>
<dbReference type="InterPro" id="IPR019874">
    <property type="entry name" value="RF_methyltr_PrmC"/>
</dbReference>
<evidence type="ECO:0000256" key="2">
    <source>
        <dbReference type="ARBA" id="ARBA00022679"/>
    </source>
</evidence>
<sequence length="312" mass="34395">MIDYAENADVRTVILQCAQRLCAAGVGQDFSDTQPEVARHEVTVLLAEACGLNARDIQAASLMGKTLGELGTAIQLKRFNKWVERREKREPLQHIVGRAPFRYLDLLVGPGVFIPRPETELLIDEALEYVRSLRSSQSSSAAVRIVDLCAGSGALGLAAATEIDSSYVWAVELSEQAFVYAQKNSRRVQARNYEVIQADATLEQTLQDLNGTVDIVLSNPPYIPLIDIPEQVEARESDPDMALYGASDDGMKIPSLIIQRASQLLKTGGLLLMEHDWSQGKSTCEQARNCGFSSAQTHRDFAGKERYLRAIK</sequence>
<evidence type="ECO:0000259" key="5">
    <source>
        <dbReference type="Pfam" id="PF17827"/>
    </source>
</evidence>
<evidence type="ECO:0000313" key="6">
    <source>
        <dbReference type="EMBL" id="ERH31024.1"/>
    </source>
</evidence>
<dbReference type="Gene3D" id="1.10.8.10">
    <property type="entry name" value="DNA helicase RuvA subunit, C-terminal domain"/>
    <property type="match status" value="1"/>
</dbReference>
<dbReference type="HOGENOM" id="CLU_018398_4_0_11"/>
<dbReference type="Pfam" id="PF13847">
    <property type="entry name" value="Methyltransf_31"/>
    <property type="match status" value="1"/>
</dbReference>
<feature type="domain" description="Release factor glutamine methyltransferase N-terminal" evidence="5">
    <location>
        <begin position="32"/>
        <end position="97"/>
    </location>
</feature>